<keyword evidence="2" id="KW-1185">Reference proteome</keyword>
<dbReference type="AlphaFoldDB" id="A0AAP0EP77"/>
<reference evidence="1 2" key="1">
    <citation type="submission" date="2024-01" db="EMBL/GenBank/DDBJ databases">
        <title>Genome assemblies of Stephania.</title>
        <authorList>
            <person name="Yang L."/>
        </authorList>
    </citation>
    <scope>NUCLEOTIDE SEQUENCE [LARGE SCALE GENOMIC DNA]</scope>
    <source>
        <strain evidence="1">YNDBR</strain>
        <tissue evidence="1">Leaf</tissue>
    </source>
</reference>
<dbReference type="PANTHER" id="PTHR10775:SF183">
    <property type="entry name" value="TRANSPOSON, EN_SPM-LIKE, TRANSPOSASE-ASSOCIATED DOMAIN PROTEIN-RELATED"/>
    <property type="match status" value="1"/>
</dbReference>
<evidence type="ECO:0000313" key="2">
    <source>
        <dbReference type="Proteomes" id="UP001420932"/>
    </source>
</evidence>
<gene>
    <name evidence="1" type="ORF">Syun_028189</name>
</gene>
<dbReference type="EMBL" id="JBBNAF010000012">
    <property type="protein sequence ID" value="KAK9093278.1"/>
    <property type="molecule type" value="Genomic_DNA"/>
</dbReference>
<protein>
    <submittedName>
        <fullName evidence="1">Uncharacterized protein</fullName>
    </submittedName>
</protein>
<organism evidence="1 2">
    <name type="scientific">Stephania yunnanensis</name>
    <dbReference type="NCBI Taxonomy" id="152371"/>
    <lineage>
        <taxon>Eukaryota</taxon>
        <taxon>Viridiplantae</taxon>
        <taxon>Streptophyta</taxon>
        <taxon>Embryophyta</taxon>
        <taxon>Tracheophyta</taxon>
        <taxon>Spermatophyta</taxon>
        <taxon>Magnoliopsida</taxon>
        <taxon>Ranunculales</taxon>
        <taxon>Menispermaceae</taxon>
        <taxon>Menispermoideae</taxon>
        <taxon>Cissampelideae</taxon>
        <taxon>Stephania</taxon>
    </lineage>
</organism>
<dbReference type="InterPro" id="IPR004242">
    <property type="entry name" value="Transposase_21"/>
</dbReference>
<sequence>MRVPFLWTVSDFSAYSILSGWSTHGKMTCPYCLENTNVFQLRCGGKTSWFDCHRRFLLKNSPFRKDKFFFLRGKMGLNDESPALLSGEEIMAEIESLGLMKVIEIGADSVNGRIAKNSGWRK</sequence>
<proteinExistence type="predicted"/>
<dbReference type="Proteomes" id="UP001420932">
    <property type="component" value="Unassembled WGS sequence"/>
</dbReference>
<dbReference type="PANTHER" id="PTHR10775">
    <property type="entry name" value="OS08G0208400 PROTEIN"/>
    <property type="match status" value="1"/>
</dbReference>
<accession>A0AAP0EP77</accession>
<evidence type="ECO:0000313" key="1">
    <source>
        <dbReference type="EMBL" id="KAK9093278.1"/>
    </source>
</evidence>
<dbReference type="Pfam" id="PF02992">
    <property type="entry name" value="Transposase_21"/>
    <property type="match status" value="1"/>
</dbReference>
<comment type="caution">
    <text evidence="1">The sequence shown here is derived from an EMBL/GenBank/DDBJ whole genome shotgun (WGS) entry which is preliminary data.</text>
</comment>
<name>A0AAP0EP77_9MAGN</name>